<dbReference type="AlphaFoldDB" id="A0A2I7N484"/>
<evidence type="ECO:0000313" key="2">
    <source>
        <dbReference type="Proteomes" id="UP000236655"/>
    </source>
</evidence>
<proteinExistence type="predicted"/>
<dbReference type="KEGG" id="nba:CUN60_01465"/>
<organism evidence="1 2">
    <name type="scientific">Aquella oligotrophica</name>
    <dbReference type="NCBI Taxonomy" id="2067065"/>
    <lineage>
        <taxon>Bacteria</taxon>
        <taxon>Pseudomonadati</taxon>
        <taxon>Pseudomonadota</taxon>
        <taxon>Betaproteobacteria</taxon>
        <taxon>Neisseriales</taxon>
        <taxon>Neisseriaceae</taxon>
        <taxon>Aquella</taxon>
    </lineage>
</organism>
<protein>
    <submittedName>
        <fullName evidence="1">Uncharacterized protein</fullName>
    </submittedName>
</protein>
<gene>
    <name evidence="1" type="ORF">CUN60_01465</name>
</gene>
<name>A0A2I7N484_9NEIS</name>
<keyword evidence="2" id="KW-1185">Reference proteome</keyword>
<evidence type="ECO:0000313" key="1">
    <source>
        <dbReference type="EMBL" id="AUR51025.1"/>
    </source>
</evidence>
<accession>A0A2I7N484</accession>
<dbReference type="Proteomes" id="UP000236655">
    <property type="component" value="Chromosome"/>
</dbReference>
<reference evidence="2" key="1">
    <citation type="submission" date="2017-11" db="EMBL/GenBank/DDBJ databases">
        <authorList>
            <person name="Chan K.G."/>
            <person name="Lee L.S."/>
        </authorList>
    </citation>
    <scope>NUCLEOTIDE SEQUENCE [LARGE SCALE GENOMIC DNA]</scope>
    <source>
        <strain evidence="2">DSM 100970</strain>
    </source>
</reference>
<dbReference type="RefSeq" id="WP_102950325.1">
    <property type="nucleotide sequence ID" value="NZ_CP024847.1"/>
</dbReference>
<sequence length="99" mass="10961">MTKQVKFYTKDVAGNIIPIETNKIYAEFSTGETLTIEVPKEHKINDLVLRSYYGNDELSSPKPGEKWISSRIVIAPGATNVVGISVVTEEVTCCDDKPK</sequence>
<dbReference type="EMBL" id="CP024847">
    <property type="protein sequence ID" value="AUR51025.1"/>
    <property type="molecule type" value="Genomic_DNA"/>
</dbReference>